<protein>
    <submittedName>
        <fullName evidence="1">Uncharacterized protein</fullName>
    </submittedName>
</protein>
<dbReference type="AlphaFoldDB" id="A0A0F9RH00"/>
<evidence type="ECO:0000313" key="1">
    <source>
        <dbReference type="EMBL" id="KKN16553.1"/>
    </source>
</evidence>
<reference evidence="1" key="1">
    <citation type="journal article" date="2015" name="Nature">
        <title>Complex archaea that bridge the gap between prokaryotes and eukaryotes.</title>
        <authorList>
            <person name="Spang A."/>
            <person name="Saw J.H."/>
            <person name="Jorgensen S.L."/>
            <person name="Zaremba-Niedzwiedzka K."/>
            <person name="Martijn J."/>
            <person name="Lind A.E."/>
            <person name="van Eijk R."/>
            <person name="Schleper C."/>
            <person name="Guy L."/>
            <person name="Ettema T.J."/>
        </authorList>
    </citation>
    <scope>NUCLEOTIDE SEQUENCE</scope>
</reference>
<organism evidence="1">
    <name type="scientific">marine sediment metagenome</name>
    <dbReference type="NCBI Taxonomy" id="412755"/>
    <lineage>
        <taxon>unclassified sequences</taxon>
        <taxon>metagenomes</taxon>
        <taxon>ecological metagenomes</taxon>
    </lineage>
</organism>
<comment type="caution">
    <text evidence="1">The sequence shown here is derived from an EMBL/GenBank/DDBJ whole genome shotgun (WGS) entry which is preliminary data.</text>
</comment>
<sequence>MIEEFKKCTFGEFLNLPESERKEYERVGLLLKPDPWQVSNYMNWPYITVKDIQLTLSENHDYEAIINVITELTGQRKDKIIAKIWFDVFRFLKFVINSINDVSELEKKLAYEPEADEERAGIEMFNEFGYFVTIDRLAGGDILKHDEVGKMPFSHVFAKLRLNQTDSIFMKNYQKIISSKK</sequence>
<name>A0A0F9RH00_9ZZZZ</name>
<gene>
    <name evidence="1" type="ORF">LCGC14_0974730</name>
</gene>
<accession>A0A0F9RH00</accession>
<proteinExistence type="predicted"/>
<dbReference type="EMBL" id="LAZR01003603">
    <property type="protein sequence ID" value="KKN16553.1"/>
    <property type="molecule type" value="Genomic_DNA"/>
</dbReference>